<dbReference type="Gene3D" id="1.10.10.10">
    <property type="entry name" value="Winged helix-like DNA-binding domain superfamily/Winged helix DNA-binding domain"/>
    <property type="match status" value="1"/>
</dbReference>
<comment type="caution">
    <text evidence="1">The sequence shown here is derived from an EMBL/GenBank/DDBJ whole genome shotgun (WGS) entry which is preliminary data.</text>
</comment>
<accession>A0A6G3X563</accession>
<dbReference type="Gene3D" id="3.30.870.10">
    <property type="entry name" value="Endonuclease Chain A"/>
    <property type="match status" value="1"/>
</dbReference>
<organism evidence="1">
    <name type="scientific">Streptomyces sp. SID7499</name>
    <dbReference type="NCBI Taxonomy" id="2706086"/>
    <lineage>
        <taxon>Bacteria</taxon>
        <taxon>Bacillati</taxon>
        <taxon>Actinomycetota</taxon>
        <taxon>Actinomycetes</taxon>
        <taxon>Kitasatosporales</taxon>
        <taxon>Streptomycetaceae</taxon>
        <taxon>Streptomyces</taxon>
    </lineage>
</organism>
<name>A0A6G3X563_9ACTN</name>
<protein>
    <submittedName>
        <fullName evidence="1">LuxR family transcriptional regulator</fullName>
    </submittedName>
</protein>
<reference evidence="1" key="1">
    <citation type="submission" date="2020-01" db="EMBL/GenBank/DDBJ databases">
        <title>Insect and environment-associated Actinomycetes.</title>
        <authorList>
            <person name="Currrie C."/>
            <person name="Chevrette M."/>
            <person name="Carlson C."/>
            <person name="Stubbendieck R."/>
            <person name="Wendt-Pienkowski E."/>
        </authorList>
    </citation>
    <scope>NUCLEOTIDE SEQUENCE</scope>
    <source>
        <strain evidence="1">SID7499</strain>
    </source>
</reference>
<dbReference type="InterPro" id="IPR051797">
    <property type="entry name" value="TrmB-like"/>
</dbReference>
<gene>
    <name evidence="1" type="ORF">G3M58_40185</name>
</gene>
<sequence length="344" mass="37633">MSPAKSVVPIPSTKARSTYVELLRKEWHGQSGSSTDPVRREDCDLDEGTLGELLAMGMVSQDPAAPEQVSVVDPGVVEARLGALLRSTALTMLDEARSLTDLLQPLIAESRKGPRPQDGEPIVRIEGKAAISAIVNESVQQATKELFTAQPGGGRPKDTLEKVRMQTAELLGRGVEVRTLYQHTAWHDSPTRQYVADMTALGAQVRTMDELFDRLIVIDRSVAFIPADNERDQAVIIREPAVVRFLVGVFERNWLRAKPFEGSRTPNESSHISGVLRETIIRCLINGDSDTAIAKRIGLSTRAYATHLAKLKSELKAETRFQLGYQLGMLAARSVAEPGDMAGL</sequence>
<dbReference type="PANTHER" id="PTHR34293">
    <property type="entry name" value="HTH-TYPE TRANSCRIPTIONAL REGULATOR TRMBL2"/>
    <property type="match status" value="1"/>
</dbReference>
<proteinExistence type="predicted"/>
<dbReference type="EMBL" id="JAAGMN010004194">
    <property type="protein sequence ID" value="NEE12660.1"/>
    <property type="molecule type" value="Genomic_DNA"/>
</dbReference>
<dbReference type="PANTHER" id="PTHR34293:SF1">
    <property type="entry name" value="HTH-TYPE TRANSCRIPTIONAL REGULATOR TRMBL2"/>
    <property type="match status" value="1"/>
</dbReference>
<dbReference type="InterPro" id="IPR036388">
    <property type="entry name" value="WH-like_DNA-bd_sf"/>
</dbReference>
<dbReference type="AlphaFoldDB" id="A0A6G3X563"/>
<evidence type="ECO:0000313" key="1">
    <source>
        <dbReference type="EMBL" id="NEE12660.1"/>
    </source>
</evidence>